<feature type="domain" description="Metallo-beta-lactamase" evidence="4">
    <location>
        <begin position="42"/>
        <end position="219"/>
    </location>
</feature>
<evidence type="ECO:0000256" key="3">
    <source>
        <dbReference type="ARBA" id="ARBA00048505"/>
    </source>
</evidence>
<organism evidence="5 6">
    <name type="scientific">Paenibacillus cisolokensis</name>
    <dbReference type="NCBI Taxonomy" id="1658519"/>
    <lineage>
        <taxon>Bacteria</taxon>
        <taxon>Bacillati</taxon>
        <taxon>Bacillota</taxon>
        <taxon>Bacilli</taxon>
        <taxon>Bacillales</taxon>
        <taxon>Paenibacillaceae</taxon>
        <taxon>Paenibacillus</taxon>
    </lineage>
</organism>
<reference evidence="5 6" key="1">
    <citation type="submission" date="2021-04" db="EMBL/GenBank/DDBJ databases">
        <title>Draft genome sequence of Paenibacillus cisolokensis, LC2-13A.</title>
        <authorList>
            <person name="Uke A."/>
            <person name="Chhe C."/>
            <person name="Baramee S."/>
            <person name="Kosugi A."/>
        </authorList>
    </citation>
    <scope>NUCLEOTIDE SEQUENCE [LARGE SCALE GENOMIC DNA]</scope>
    <source>
        <strain evidence="5 6">LC2-13A</strain>
    </source>
</reference>
<dbReference type="RefSeq" id="WP_213531064.1">
    <property type="nucleotide sequence ID" value="NZ_BOVJ01000186.1"/>
</dbReference>
<keyword evidence="6" id="KW-1185">Reference proteome</keyword>
<dbReference type="Pfam" id="PF12706">
    <property type="entry name" value="Lactamase_B_2"/>
    <property type="match status" value="1"/>
</dbReference>
<accession>A0ABQ4NE67</accession>
<evidence type="ECO:0000256" key="2">
    <source>
        <dbReference type="ARBA" id="ARBA00034301"/>
    </source>
</evidence>
<gene>
    <name evidence="5" type="ORF">PACILC2_50740</name>
</gene>
<evidence type="ECO:0000313" key="6">
    <source>
        <dbReference type="Proteomes" id="UP000680304"/>
    </source>
</evidence>
<dbReference type="SUPFAM" id="SSF56281">
    <property type="entry name" value="Metallo-hydrolase/oxidoreductase"/>
    <property type="match status" value="1"/>
</dbReference>
<evidence type="ECO:0000313" key="5">
    <source>
        <dbReference type="EMBL" id="GIQ66506.1"/>
    </source>
</evidence>
<dbReference type="PANTHER" id="PTHR42663">
    <property type="entry name" value="HYDROLASE C777.06C-RELATED-RELATED"/>
    <property type="match status" value="1"/>
</dbReference>
<comment type="catalytic activity">
    <reaction evidence="3">
        <text>3',5'-cyclic UMP + H2O = UMP + H(+)</text>
        <dbReference type="Rhea" id="RHEA:70575"/>
        <dbReference type="ChEBI" id="CHEBI:15377"/>
        <dbReference type="ChEBI" id="CHEBI:15378"/>
        <dbReference type="ChEBI" id="CHEBI:57865"/>
        <dbReference type="ChEBI" id="CHEBI:184387"/>
    </reaction>
    <physiologicalReaction direction="left-to-right" evidence="3">
        <dbReference type="Rhea" id="RHEA:70576"/>
    </physiologicalReaction>
</comment>
<comment type="catalytic activity">
    <reaction evidence="1">
        <text>3',5'-cyclic CMP + H2O = CMP + H(+)</text>
        <dbReference type="Rhea" id="RHEA:72675"/>
        <dbReference type="ChEBI" id="CHEBI:15377"/>
        <dbReference type="ChEBI" id="CHEBI:15378"/>
        <dbReference type="ChEBI" id="CHEBI:58003"/>
        <dbReference type="ChEBI" id="CHEBI:60377"/>
    </reaction>
    <physiologicalReaction direction="left-to-right" evidence="1">
        <dbReference type="Rhea" id="RHEA:72676"/>
    </physiologicalReaction>
</comment>
<comment type="caution">
    <text evidence="5">The sequence shown here is derived from an EMBL/GenBank/DDBJ whole genome shotgun (WGS) entry which is preliminary data.</text>
</comment>
<dbReference type="Gene3D" id="3.60.15.10">
    <property type="entry name" value="Ribonuclease Z/Hydroxyacylglutathione hydrolase-like"/>
    <property type="match status" value="1"/>
</dbReference>
<dbReference type="PANTHER" id="PTHR42663:SF6">
    <property type="entry name" value="HYDROLASE C777.06C-RELATED"/>
    <property type="match status" value="1"/>
</dbReference>
<dbReference type="Proteomes" id="UP000680304">
    <property type="component" value="Unassembled WGS sequence"/>
</dbReference>
<sequence length="269" mass="29348">MGTGAAEGIPSPFCDCATCDHARANGGRNVRKRQSVLVNDDLLIDLGPDLFASCAQLGLSLCGVKTLLVTHSHMDHFDPNNLLLRTKPFRLATELPEMAMIAGPSVWMRWDGRGGADKQADIRRTTIVPGRSRQAGAYTIRAIEACHHLRVGDAMNYVIGDGKSMLLYASDSGLYEEHVWKELEGTRFDGVVMEGTIWKHPSGREHLNEGDFRLMLNRLRGIGAIDGRTVVIATHFSHQGVGPHEEIAESVKRAGAICAYDGFVVSIGE</sequence>
<comment type="function">
    <text evidence="2">Counteracts the endogenous Pycsar antiviral defense system. Phosphodiesterase that enables metal-dependent hydrolysis of host cyclic nucleotide Pycsar defense signals such as cCMP and cUMP.</text>
</comment>
<dbReference type="InterPro" id="IPR036866">
    <property type="entry name" value="RibonucZ/Hydroxyglut_hydro"/>
</dbReference>
<evidence type="ECO:0000259" key="4">
    <source>
        <dbReference type="Pfam" id="PF12706"/>
    </source>
</evidence>
<dbReference type="InterPro" id="IPR001279">
    <property type="entry name" value="Metallo-B-lactamas"/>
</dbReference>
<name>A0ABQ4NE67_9BACL</name>
<protein>
    <recommendedName>
        <fullName evidence="4">Metallo-beta-lactamase domain-containing protein</fullName>
    </recommendedName>
</protein>
<evidence type="ECO:0000256" key="1">
    <source>
        <dbReference type="ARBA" id="ARBA00034221"/>
    </source>
</evidence>
<proteinExistence type="predicted"/>
<dbReference type="EMBL" id="BOVJ01000186">
    <property type="protein sequence ID" value="GIQ66506.1"/>
    <property type="molecule type" value="Genomic_DNA"/>
</dbReference>